<protein>
    <submittedName>
        <fullName evidence="2">Uncharacterized protein</fullName>
    </submittedName>
</protein>
<feature type="transmembrane region" description="Helical" evidence="1">
    <location>
        <begin position="6"/>
        <end position="25"/>
    </location>
</feature>
<sequence>MTAAEVLTGGGIILVAMTLIQIAPIKLDPWSAVARAIGRAINKDVIEKLDETREILDAHIKMDGARTADAHRARILQFNNELLRDIPHTREEFIEILAEIDQYEKYCKENPDYQNNRTTHAVANISRVYDDRLIKHDFLKEETP</sequence>
<organism evidence="2 3">
    <name type="scientific">Dysosmobacter welbionis</name>
    <dbReference type="NCBI Taxonomy" id="2093857"/>
    <lineage>
        <taxon>Bacteria</taxon>
        <taxon>Bacillati</taxon>
        <taxon>Bacillota</taxon>
        <taxon>Clostridia</taxon>
        <taxon>Eubacteriales</taxon>
        <taxon>Oscillospiraceae</taxon>
        <taxon>Dysosmobacter</taxon>
    </lineage>
</organism>
<dbReference type="RefSeq" id="WP_136891212.1">
    <property type="nucleotide sequence ID" value="NZ_CP034413.3"/>
</dbReference>
<dbReference type="KEGG" id="obj:EIO64_08305"/>
<keyword evidence="1" id="KW-0812">Transmembrane</keyword>
<gene>
    <name evidence="2" type="ORF">EIO64_08305</name>
</gene>
<proteinExistence type="predicted"/>
<evidence type="ECO:0000256" key="1">
    <source>
        <dbReference type="SAM" id="Phobius"/>
    </source>
</evidence>
<dbReference type="EMBL" id="CP034413">
    <property type="protein sequence ID" value="QCI59225.1"/>
    <property type="molecule type" value="Genomic_DNA"/>
</dbReference>
<reference evidence="3" key="1">
    <citation type="submission" date="2018-12" db="EMBL/GenBank/DDBJ databases">
        <title>Dusodibacter welbiota gen. nov., sp. nov., isolated from human faeces and emended description of the Oscillibacter genus.</title>
        <authorList>
            <person name="Le Roy T."/>
            <person name="Van der Smissen P."/>
            <person name="Delzenne N."/>
            <person name="Muccioli G."/>
            <person name="Collet J.F."/>
            <person name="Cani P.D."/>
        </authorList>
    </citation>
    <scope>NUCLEOTIDE SEQUENCE [LARGE SCALE GENOMIC DNA]</scope>
    <source>
        <strain evidence="3">J115</strain>
    </source>
</reference>
<keyword evidence="1" id="KW-1133">Transmembrane helix</keyword>
<name>A0A4D7AP00_9FIRM</name>
<evidence type="ECO:0000313" key="2">
    <source>
        <dbReference type="EMBL" id="QCI59225.1"/>
    </source>
</evidence>
<keyword evidence="1" id="KW-0472">Membrane</keyword>
<dbReference type="AlphaFoldDB" id="A0A4D7AP00"/>
<accession>A0A4D7AP00</accession>
<evidence type="ECO:0000313" key="3">
    <source>
        <dbReference type="Proteomes" id="UP000298642"/>
    </source>
</evidence>
<dbReference type="Proteomes" id="UP000298642">
    <property type="component" value="Chromosome"/>
</dbReference>
<keyword evidence="3" id="KW-1185">Reference proteome</keyword>